<dbReference type="Proteomes" id="UP000009168">
    <property type="component" value="Unassembled WGS sequence"/>
</dbReference>
<name>Q23Z99_TETTS</name>
<dbReference type="InParanoid" id="Q23Z99"/>
<dbReference type="AlphaFoldDB" id="Q23Z99"/>
<evidence type="ECO:0000313" key="3">
    <source>
        <dbReference type="EMBL" id="EAS01872.1"/>
    </source>
</evidence>
<dbReference type="KEGG" id="tet:TTHERM_01150420"/>
<sequence length="125" mass="14675">MNKKLSLLILFAFLLATTFAQDEDLLENEKKNNTTTVAEDDQQEEQTTSNLEVVNLSLRKFKQENEKERRLGGYEMDEEMQKQAALMEEKMKKMGKKRPLIKKDGDKKVFDSADYYKEKEEAEKN</sequence>
<dbReference type="RefSeq" id="XP_001022117.1">
    <property type="nucleotide sequence ID" value="XM_001022117.1"/>
</dbReference>
<feature type="signal peptide" evidence="2">
    <location>
        <begin position="1"/>
        <end position="20"/>
    </location>
</feature>
<feature type="region of interest" description="Disordered" evidence="1">
    <location>
        <begin position="30"/>
        <end position="52"/>
    </location>
</feature>
<gene>
    <name evidence="3" type="ORF">TTHERM_01150420</name>
</gene>
<evidence type="ECO:0008006" key="5">
    <source>
        <dbReference type="Google" id="ProtNLM"/>
    </source>
</evidence>
<organism evidence="3 4">
    <name type="scientific">Tetrahymena thermophila (strain SB210)</name>
    <dbReference type="NCBI Taxonomy" id="312017"/>
    <lineage>
        <taxon>Eukaryota</taxon>
        <taxon>Sar</taxon>
        <taxon>Alveolata</taxon>
        <taxon>Ciliophora</taxon>
        <taxon>Intramacronucleata</taxon>
        <taxon>Oligohymenophorea</taxon>
        <taxon>Hymenostomatida</taxon>
        <taxon>Tetrahymenina</taxon>
        <taxon>Tetrahymenidae</taxon>
        <taxon>Tetrahymena</taxon>
    </lineage>
</organism>
<keyword evidence="4" id="KW-1185">Reference proteome</keyword>
<reference evidence="4" key="1">
    <citation type="journal article" date="2006" name="PLoS Biol.">
        <title>Macronuclear genome sequence of the ciliate Tetrahymena thermophila, a model eukaryote.</title>
        <authorList>
            <person name="Eisen J.A."/>
            <person name="Coyne R.S."/>
            <person name="Wu M."/>
            <person name="Wu D."/>
            <person name="Thiagarajan M."/>
            <person name="Wortman J.R."/>
            <person name="Badger J.H."/>
            <person name="Ren Q."/>
            <person name="Amedeo P."/>
            <person name="Jones K.M."/>
            <person name="Tallon L.J."/>
            <person name="Delcher A.L."/>
            <person name="Salzberg S.L."/>
            <person name="Silva J.C."/>
            <person name="Haas B.J."/>
            <person name="Majoros W.H."/>
            <person name="Farzad M."/>
            <person name="Carlton J.M."/>
            <person name="Smith R.K. Jr."/>
            <person name="Garg J."/>
            <person name="Pearlman R.E."/>
            <person name="Karrer K.M."/>
            <person name="Sun L."/>
            <person name="Manning G."/>
            <person name="Elde N.C."/>
            <person name="Turkewitz A.P."/>
            <person name="Asai D.J."/>
            <person name="Wilkes D.E."/>
            <person name="Wang Y."/>
            <person name="Cai H."/>
            <person name="Collins K."/>
            <person name="Stewart B.A."/>
            <person name="Lee S.R."/>
            <person name="Wilamowska K."/>
            <person name="Weinberg Z."/>
            <person name="Ruzzo W.L."/>
            <person name="Wloga D."/>
            <person name="Gaertig J."/>
            <person name="Frankel J."/>
            <person name="Tsao C.-C."/>
            <person name="Gorovsky M.A."/>
            <person name="Keeling P.J."/>
            <person name="Waller R.F."/>
            <person name="Patron N.J."/>
            <person name="Cherry J.M."/>
            <person name="Stover N.A."/>
            <person name="Krieger C.J."/>
            <person name="del Toro C."/>
            <person name="Ryder H.F."/>
            <person name="Williamson S.C."/>
            <person name="Barbeau R.A."/>
            <person name="Hamilton E.P."/>
            <person name="Orias E."/>
        </authorList>
    </citation>
    <scope>NUCLEOTIDE SEQUENCE [LARGE SCALE GENOMIC DNA]</scope>
    <source>
        <strain evidence="4">SB210</strain>
    </source>
</reference>
<evidence type="ECO:0000313" key="4">
    <source>
        <dbReference type="Proteomes" id="UP000009168"/>
    </source>
</evidence>
<dbReference type="GeneID" id="7825209"/>
<evidence type="ECO:0000256" key="1">
    <source>
        <dbReference type="SAM" id="MobiDB-lite"/>
    </source>
</evidence>
<accession>Q23Z99</accession>
<keyword evidence="2" id="KW-0732">Signal</keyword>
<dbReference type="EMBL" id="GG662553">
    <property type="protein sequence ID" value="EAS01872.1"/>
    <property type="molecule type" value="Genomic_DNA"/>
</dbReference>
<proteinExistence type="predicted"/>
<protein>
    <recommendedName>
        <fullName evidence="5">Transmembrane protein</fullName>
    </recommendedName>
</protein>
<dbReference type="HOGENOM" id="CLU_2008537_0_0_1"/>
<feature type="chain" id="PRO_5004202441" description="Transmembrane protein" evidence="2">
    <location>
        <begin position="21"/>
        <end position="125"/>
    </location>
</feature>
<evidence type="ECO:0000256" key="2">
    <source>
        <dbReference type="SAM" id="SignalP"/>
    </source>
</evidence>